<dbReference type="STRING" id="91360.SAMN05660330_00484"/>
<name>A0A1H0KFN1_9BACT</name>
<dbReference type="OrthoDB" id="5465390at2"/>
<reference evidence="1 2" key="1">
    <citation type="submission" date="2016-10" db="EMBL/GenBank/DDBJ databases">
        <authorList>
            <person name="de Groot N.N."/>
        </authorList>
    </citation>
    <scope>NUCLEOTIDE SEQUENCE [LARGE SCALE GENOMIC DNA]</scope>
    <source>
        <strain evidence="1 2">DSM 12130</strain>
    </source>
</reference>
<accession>A0A1H0KFN1</accession>
<protein>
    <recommendedName>
        <fullName evidence="3">Aspartate/glutamate racemase</fullName>
    </recommendedName>
</protein>
<dbReference type="RefSeq" id="WP_092219424.1">
    <property type="nucleotide sequence ID" value="NZ_FNJI01000003.1"/>
</dbReference>
<evidence type="ECO:0000313" key="1">
    <source>
        <dbReference type="EMBL" id="SDO54754.1"/>
    </source>
</evidence>
<gene>
    <name evidence="1" type="ORF">SAMN05660330_00484</name>
</gene>
<proteinExistence type="predicted"/>
<dbReference type="AlphaFoldDB" id="A0A1H0KFN1"/>
<dbReference type="NCBIfam" id="NF005679">
    <property type="entry name" value="PRK07475.1"/>
    <property type="match status" value="1"/>
</dbReference>
<dbReference type="Proteomes" id="UP000199073">
    <property type="component" value="Unassembled WGS sequence"/>
</dbReference>
<sequence length="244" mass="27004">MIYHANKGQTSYGEAIGIILMESFMPFPPGCPGNATSFDYPVRYEIVKGANMEKLVYQGDPQLLQPFIDAGWRLINEGVKAITGNCGFMVLYHDLLTREFPVPTFMSSLLQLPFLSRMLRPGEKIGVVTANSKTLTEDHLRIATGGVEVPMVVTGMQDQPEFYGAIHAEKGTLDFTKVESEVVAVTGKMIAENPEIKIILFECTDLPPYAAAVQEAFGLPVYDFSTMINYVHSATVRKRFNGHT</sequence>
<evidence type="ECO:0008006" key="3">
    <source>
        <dbReference type="Google" id="ProtNLM"/>
    </source>
</evidence>
<organism evidence="1 2">
    <name type="scientific">Desulforhopalus singaporensis</name>
    <dbReference type="NCBI Taxonomy" id="91360"/>
    <lineage>
        <taxon>Bacteria</taxon>
        <taxon>Pseudomonadati</taxon>
        <taxon>Thermodesulfobacteriota</taxon>
        <taxon>Desulfobulbia</taxon>
        <taxon>Desulfobulbales</taxon>
        <taxon>Desulfocapsaceae</taxon>
        <taxon>Desulforhopalus</taxon>
    </lineage>
</organism>
<dbReference type="EMBL" id="FNJI01000003">
    <property type="protein sequence ID" value="SDO54754.1"/>
    <property type="molecule type" value="Genomic_DNA"/>
</dbReference>
<evidence type="ECO:0000313" key="2">
    <source>
        <dbReference type="Proteomes" id="UP000199073"/>
    </source>
</evidence>
<keyword evidence="2" id="KW-1185">Reference proteome</keyword>